<keyword evidence="5" id="KW-1185">Reference proteome</keyword>
<evidence type="ECO:0000256" key="1">
    <source>
        <dbReference type="ARBA" id="ARBA00006484"/>
    </source>
</evidence>
<gene>
    <name evidence="4" type="ORF">L284_21055</name>
</gene>
<feature type="domain" description="Ketoreductase" evidence="3">
    <location>
        <begin position="8"/>
        <end position="182"/>
    </location>
</feature>
<evidence type="ECO:0000313" key="4">
    <source>
        <dbReference type="EMBL" id="EQB08584.1"/>
    </source>
</evidence>
<comment type="caution">
    <text evidence="4">The sequence shown here is derived from an EMBL/GenBank/DDBJ whole genome shotgun (WGS) entry which is preliminary data.</text>
</comment>
<dbReference type="PRINTS" id="PR00081">
    <property type="entry name" value="GDHRDH"/>
</dbReference>
<dbReference type="EMBL" id="ATHL01000145">
    <property type="protein sequence ID" value="EQB08584.1"/>
    <property type="molecule type" value="Genomic_DNA"/>
</dbReference>
<dbReference type="Gene3D" id="3.40.50.720">
    <property type="entry name" value="NAD(P)-binding Rossmann-like Domain"/>
    <property type="match status" value="1"/>
</dbReference>
<organism evidence="4 5">
    <name type="scientific">Novosphingobium lindaniclasticum LE124</name>
    <dbReference type="NCBI Taxonomy" id="1096930"/>
    <lineage>
        <taxon>Bacteria</taxon>
        <taxon>Pseudomonadati</taxon>
        <taxon>Pseudomonadota</taxon>
        <taxon>Alphaproteobacteria</taxon>
        <taxon>Sphingomonadales</taxon>
        <taxon>Sphingomonadaceae</taxon>
        <taxon>Novosphingobium</taxon>
    </lineage>
</organism>
<name>T0IG18_9SPHN</name>
<evidence type="ECO:0000259" key="3">
    <source>
        <dbReference type="SMART" id="SM00822"/>
    </source>
</evidence>
<protein>
    <recommendedName>
        <fullName evidence="3">Ketoreductase domain-containing protein</fullName>
    </recommendedName>
</protein>
<evidence type="ECO:0000313" key="5">
    <source>
        <dbReference type="Proteomes" id="UP000015527"/>
    </source>
</evidence>
<comment type="similarity">
    <text evidence="1">Belongs to the short-chain dehydrogenases/reductases (SDR) family.</text>
</comment>
<dbReference type="PANTHER" id="PTHR42760:SF133">
    <property type="entry name" value="3-OXOACYL-[ACYL-CARRIER-PROTEIN] REDUCTASE"/>
    <property type="match status" value="1"/>
</dbReference>
<keyword evidence="2" id="KW-0560">Oxidoreductase</keyword>
<proteinExistence type="inferred from homology"/>
<dbReference type="PANTHER" id="PTHR42760">
    <property type="entry name" value="SHORT-CHAIN DEHYDROGENASES/REDUCTASES FAMILY MEMBER"/>
    <property type="match status" value="1"/>
</dbReference>
<dbReference type="eggNOG" id="COG1028">
    <property type="taxonomic scope" value="Bacteria"/>
</dbReference>
<dbReference type="InterPro" id="IPR057326">
    <property type="entry name" value="KR_dom"/>
</dbReference>
<dbReference type="PATRIC" id="fig|1096930.3.peg.4136"/>
<dbReference type="Proteomes" id="UP000015527">
    <property type="component" value="Unassembled WGS sequence"/>
</dbReference>
<sequence length="245" mass="26188">MSKSHSGRIALVTGAGRGIGRAIAIKLAELDAKVILVDREDPGETAALIGSAATSVQADVSRDEEWARIAALADATFGRCDIVVNNAGIYPTARIEDLTVETWRRTLAVNLDAHFFSARHLVPLMRRHGWGRFVNISSSSIGTPLPGNSHYMASKMGVIGFVRGLANDVAEFGITVNAVLPTIVQTPGTKDAPPEFAESVWRQQAIKRFSEPNDLVGPIAFLTSEDAHFITGQALPVDGGLYKVG</sequence>
<dbReference type="CDD" id="cd05233">
    <property type="entry name" value="SDR_c"/>
    <property type="match status" value="1"/>
</dbReference>
<dbReference type="FunFam" id="3.40.50.720:FF:000084">
    <property type="entry name" value="Short-chain dehydrogenase reductase"/>
    <property type="match status" value="1"/>
</dbReference>
<dbReference type="SMART" id="SM00822">
    <property type="entry name" value="PKS_KR"/>
    <property type="match status" value="1"/>
</dbReference>
<evidence type="ECO:0000256" key="2">
    <source>
        <dbReference type="ARBA" id="ARBA00023002"/>
    </source>
</evidence>
<dbReference type="OrthoDB" id="9789398at2"/>
<dbReference type="InterPro" id="IPR036291">
    <property type="entry name" value="NAD(P)-bd_dom_sf"/>
</dbReference>
<dbReference type="Pfam" id="PF13561">
    <property type="entry name" value="adh_short_C2"/>
    <property type="match status" value="1"/>
</dbReference>
<accession>T0IG18</accession>
<dbReference type="PRINTS" id="PR00080">
    <property type="entry name" value="SDRFAMILY"/>
</dbReference>
<dbReference type="SMR" id="T0IG18"/>
<reference evidence="4 5" key="1">
    <citation type="journal article" date="2013" name="Genome Announc.">
        <title>Genome Sequence of Novosphingobium lindaniclasticum LE124T, Isolated from a Hexachlorocyclohexane Dumpsite.</title>
        <authorList>
            <person name="Saxena A."/>
            <person name="Nayyar N."/>
            <person name="Sangwan N."/>
            <person name="Kumari R."/>
            <person name="Khurana J.P."/>
            <person name="Lal R."/>
        </authorList>
    </citation>
    <scope>NUCLEOTIDE SEQUENCE [LARGE SCALE GENOMIC DNA]</scope>
    <source>
        <strain evidence="4 5">LE124</strain>
    </source>
</reference>
<dbReference type="AlphaFoldDB" id="T0IG18"/>
<dbReference type="RefSeq" id="WP_021235886.1">
    <property type="nucleotide sequence ID" value="NZ_ATHL01000145.1"/>
</dbReference>
<dbReference type="SUPFAM" id="SSF51735">
    <property type="entry name" value="NAD(P)-binding Rossmann-fold domains"/>
    <property type="match status" value="1"/>
</dbReference>
<dbReference type="GO" id="GO:0048038">
    <property type="term" value="F:quinone binding"/>
    <property type="evidence" value="ECO:0007669"/>
    <property type="project" value="TreeGrafter"/>
</dbReference>
<dbReference type="GO" id="GO:0016616">
    <property type="term" value="F:oxidoreductase activity, acting on the CH-OH group of donors, NAD or NADP as acceptor"/>
    <property type="evidence" value="ECO:0007669"/>
    <property type="project" value="TreeGrafter"/>
</dbReference>
<dbReference type="GO" id="GO:0006633">
    <property type="term" value="P:fatty acid biosynthetic process"/>
    <property type="evidence" value="ECO:0007669"/>
    <property type="project" value="TreeGrafter"/>
</dbReference>
<dbReference type="InterPro" id="IPR002347">
    <property type="entry name" value="SDR_fam"/>
</dbReference>